<dbReference type="EMBL" id="NIRR01000039">
    <property type="protein sequence ID" value="OWP61886.1"/>
    <property type="molecule type" value="Genomic_DNA"/>
</dbReference>
<name>A0A246FH79_9BACT</name>
<organism evidence="2 3">
    <name type="scientific">Hymenobacter amundsenii</name>
    <dbReference type="NCBI Taxonomy" id="2006685"/>
    <lineage>
        <taxon>Bacteria</taxon>
        <taxon>Pseudomonadati</taxon>
        <taxon>Bacteroidota</taxon>
        <taxon>Cytophagia</taxon>
        <taxon>Cytophagales</taxon>
        <taxon>Hymenobacteraceae</taxon>
        <taxon>Hymenobacter</taxon>
    </lineage>
</organism>
<dbReference type="PANTHER" id="PTHR30007:SF0">
    <property type="entry name" value="TRANSPOSASE"/>
    <property type="match status" value="1"/>
</dbReference>
<dbReference type="OrthoDB" id="1270539at2"/>
<gene>
    <name evidence="2" type="ORF">CDA63_16995</name>
</gene>
<dbReference type="GO" id="GO:0004803">
    <property type="term" value="F:transposase activity"/>
    <property type="evidence" value="ECO:0007669"/>
    <property type="project" value="InterPro"/>
</dbReference>
<sequence length="73" mass="8340">MQALGWQHQVASRPPSATRGFVPVAQRWVVERTFAWLNYFRRLAMGHERTAASHAAWLPVANLTMTLRRATAH</sequence>
<dbReference type="Pfam" id="PF01609">
    <property type="entry name" value="DDE_Tnp_1"/>
    <property type="match status" value="1"/>
</dbReference>
<dbReference type="PANTHER" id="PTHR30007">
    <property type="entry name" value="PHP DOMAIN PROTEIN"/>
    <property type="match status" value="1"/>
</dbReference>
<dbReference type="Proteomes" id="UP000197277">
    <property type="component" value="Unassembled WGS sequence"/>
</dbReference>
<dbReference type="GO" id="GO:0006313">
    <property type="term" value="P:DNA transposition"/>
    <property type="evidence" value="ECO:0007669"/>
    <property type="project" value="InterPro"/>
</dbReference>
<dbReference type="AlphaFoldDB" id="A0A246FH79"/>
<reference evidence="2 3" key="1">
    <citation type="submission" date="2017-06" db="EMBL/GenBank/DDBJ databases">
        <title>Hymenobacter amundsenii sp. nov. isolated from regoliths in Antarctica.</title>
        <authorList>
            <person name="Sedlacek I."/>
            <person name="Kralova S."/>
            <person name="Pantucek R."/>
            <person name="Svec P."/>
            <person name="Holochova P."/>
            <person name="Stankova E."/>
            <person name="Vrbovska V."/>
            <person name="Busse H.-J."/>
        </authorList>
    </citation>
    <scope>NUCLEOTIDE SEQUENCE [LARGE SCALE GENOMIC DNA]</scope>
    <source>
        <strain evidence="2 3">CCM 8682</strain>
    </source>
</reference>
<dbReference type="InterPro" id="IPR002559">
    <property type="entry name" value="Transposase_11"/>
</dbReference>
<protein>
    <recommendedName>
        <fullName evidence="1">Transposase IS4-like domain-containing protein</fullName>
    </recommendedName>
</protein>
<comment type="caution">
    <text evidence="2">The sequence shown here is derived from an EMBL/GenBank/DDBJ whole genome shotgun (WGS) entry which is preliminary data.</text>
</comment>
<proteinExistence type="predicted"/>
<evidence type="ECO:0000313" key="3">
    <source>
        <dbReference type="Proteomes" id="UP000197277"/>
    </source>
</evidence>
<keyword evidence="3" id="KW-1185">Reference proteome</keyword>
<evidence type="ECO:0000313" key="2">
    <source>
        <dbReference type="EMBL" id="OWP61886.1"/>
    </source>
</evidence>
<dbReference type="GO" id="GO:0003677">
    <property type="term" value="F:DNA binding"/>
    <property type="evidence" value="ECO:0007669"/>
    <property type="project" value="InterPro"/>
</dbReference>
<accession>A0A246FH79</accession>
<feature type="domain" description="Transposase IS4-like" evidence="1">
    <location>
        <begin position="25"/>
        <end position="58"/>
    </location>
</feature>
<evidence type="ECO:0000259" key="1">
    <source>
        <dbReference type="Pfam" id="PF01609"/>
    </source>
</evidence>